<dbReference type="SUPFAM" id="SSF52266">
    <property type="entry name" value="SGNH hydrolase"/>
    <property type="match status" value="1"/>
</dbReference>
<reference evidence="2 3" key="1">
    <citation type="submission" date="2012-10" db="EMBL/GenBank/DDBJ databases">
        <authorList>
            <person name="Harkins D.M."/>
            <person name="Durkin A.S."/>
            <person name="Brinkac L.M."/>
            <person name="Haft D.H."/>
            <person name="Selengut J.D."/>
            <person name="Sanka R."/>
            <person name="DePew J."/>
            <person name="Purushe J."/>
            <person name="Chanthongthip A."/>
            <person name="Lattana O."/>
            <person name="Phetsouvanh R."/>
            <person name="Newton P.N."/>
            <person name="Vinetz J.M."/>
            <person name="Sutton G.G."/>
            <person name="Nierman W.C."/>
            <person name="Fouts D.E."/>
        </authorList>
    </citation>
    <scope>NUCLEOTIDE SEQUENCE [LARGE SCALE GENOMIC DNA]</scope>
    <source>
        <strain evidence="2 3">UI 12758</strain>
    </source>
</reference>
<dbReference type="RefSeq" id="WP_001051394.1">
    <property type="nucleotide sequence ID" value="NZ_AHNR02000068.1"/>
</dbReference>
<dbReference type="Gene3D" id="3.40.50.1110">
    <property type="entry name" value="SGNH hydrolase"/>
    <property type="match status" value="1"/>
</dbReference>
<dbReference type="EMBL" id="AHNR02000068">
    <property type="protein sequence ID" value="EKR53230.1"/>
    <property type="molecule type" value="Genomic_DNA"/>
</dbReference>
<dbReference type="GO" id="GO:0004622">
    <property type="term" value="F:phosphatidylcholine lysophospholipase activity"/>
    <property type="evidence" value="ECO:0007669"/>
    <property type="project" value="TreeGrafter"/>
</dbReference>
<name>A0A0E2CZT4_LEPIR</name>
<evidence type="ECO:0000313" key="3">
    <source>
        <dbReference type="Proteomes" id="UP000001340"/>
    </source>
</evidence>
<dbReference type="InterPro" id="IPR051532">
    <property type="entry name" value="Ester_Hydrolysis_Enzymes"/>
</dbReference>
<sequence>MAKFLFSISLLFLFTYCSSLIKKSYTDDYSSPNFECWSGSGFRDSETFGLYKSAWAELRNFYKIENQKIKSANIVFVGDSLIQLFPKELMVQEFPGAVNRGIGGDLTETLLERIEEDVLSLNPKVIVLEIGGNDLIQGKCLHITETNLNRILEKILKFNPNIKIVILGIPPVRNQTVNRVSPVLNLTWISIIRPYKNVEFLDGWQFLREKDRPVLDSEFWPGQDKIHVNEKAYRAWIHKLKPILLPYL</sequence>
<dbReference type="InterPro" id="IPR013830">
    <property type="entry name" value="SGNH_hydro"/>
</dbReference>
<accession>A0A0E2CZT4</accession>
<dbReference type="PANTHER" id="PTHR30383:SF32">
    <property type="entry name" value="SGNH-HYDROLASE"/>
    <property type="match status" value="1"/>
</dbReference>
<dbReference type="Pfam" id="PF13472">
    <property type="entry name" value="Lipase_GDSL_2"/>
    <property type="match status" value="1"/>
</dbReference>
<dbReference type="Proteomes" id="UP000001340">
    <property type="component" value="Unassembled WGS sequence"/>
</dbReference>
<comment type="caution">
    <text evidence="2">The sequence shown here is derived from an EMBL/GenBank/DDBJ whole genome shotgun (WGS) entry which is preliminary data.</text>
</comment>
<feature type="domain" description="SGNH hydrolase-type esterase" evidence="1">
    <location>
        <begin position="95"/>
        <end position="235"/>
    </location>
</feature>
<protein>
    <submittedName>
        <fullName evidence="2">GDSL-like protein</fullName>
    </submittedName>
</protein>
<organism evidence="2 3">
    <name type="scientific">Leptospira interrogans str. UI 12758</name>
    <dbReference type="NCBI Taxonomy" id="1049938"/>
    <lineage>
        <taxon>Bacteria</taxon>
        <taxon>Pseudomonadati</taxon>
        <taxon>Spirochaetota</taxon>
        <taxon>Spirochaetia</taxon>
        <taxon>Leptospirales</taxon>
        <taxon>Leptospiraceae</taxon>
        <taxon>Leptospira</taxon>
    </lineage>
</organism>
<evidence type="ECO:0000313" key="2">
    <source>
        <dbReference type="EMBL" id="EKR53230.1"/>
    </source>
</evidence>
<dbReference type="InterPro" id="IPR036514">
    <property type="entry name" value="SGNH_hydro_sf"/>
</dbReference>
<dbReference type="AlphaFoldDB" id="A0A0E2CZT4"/>
<gene>
    <name evidence="2" type="ORF">LEP1GSC105_1670</name>
</gene>
<dbReference type="GeneID" id="61141674"/>
<evidence type="ECO:0000259" key="1">
    <source>
        <dbReference type="Pfam" id="PF13472"/>
    </source>
</evidence>
<proteinExistence type="predicted"/>
<dbReference type="PANTHER" id="PTHR30383">
    <property type="entry name" value="THIOESTERASE 1/PROTEASE 1/LYSOPHOSPHOLIPASE L1"/>
    <property type="match status" value="1"/>
</dbReference>